<accession>A0A248LNF3</accession>
<proteinExistence type="predicted"/>
<name>A0A248LNF3_9NEIS</name>
<sequence>MAGREARSTAKSVAYRGGGFGVELRAFLCKTHRQTFSHDLPDRI</sequence>
<dbReference type="Proteomes" id="UP000197424">
    <property type="component" value="Chromosome"/>
</dbReference>
<gene>
    <name evidence="1" type="ORF">LHGZ1_3198</name>
</gene>
<protein>
    <submittedName>
        <fullName evidence="1">Uncharacterized protein</fullName>
    </submittedName>
</protein>
<dbReference type="AlphaFoldDB" id="A0A248LNF3"/>
<reference evidence="2" key="1">
    <citation type="submission" date="2017-06" db="EMBL/GenBank/DDBJ databases">
        <title>Whole genome sequence of Laribacter hongkongensis LHGZ1.</title>
        <authorList>
            <person name="Chen D."/>
            <person name="Wu H."/>
            <person name="Chen J."/>
        </authorList>
    </citation>
    <scope>NUCLEOTIDE SEQUENCE [LARGE SCALE GENOMIC DNA]</scope>
    <source>
        <strain evidence="2">LHGZ1</strain>
    </source>
</reference>
<evidence type="ECO:0000313" key="1">
    <source>
        <dbReference type="EMBL" id="ASJ26029.1"/>
    </source>
</evidence>
<dbReference type="EMBL" id="CP022115">
    <property type="protein sequence ID" value="ASJ26029.1"/>
    <property type="molecule type" value="Genomic_DNA"/>
</dbReference>
<organism evidence="1 2">
    <name type="scientific">Laribacter hongkongensis</name>
    <dbReference type="NCBI Taxonomy" id="168471"/>
    <lineage>
        <taxon>Bacteria</taxon>
        <taxon>Pseudomonadati</taxon>
        <taxon>Pseudomonadota</taxon>
        <taxon>Betaproteobacteria</taxon>
        <taxon>Neisseriales</taxon>
        <taxon>Aquaspirillaceae</taxon>
        <taxon>Laribacter</taxon>
    </lineage>
</organism>
<evidence type="ECO:0000313" key="2">
    <source>
        <dbReference type="Proteomes" id="UP000197424"/>
    </source>
</evidence>